<evidence type="ECO:0008006" key="3">
    <source>
        <dbReference type="Google" id="ProtNLM"/>
    </source>
</evidence>
<evidence type="ECO:0000313" key="2">
    <source>
        <dbReference type="Proteomes" id="UP000598488"/>
    </source>
</evidence>
<dbReference type="RefSeq" id="WP_199463459.1">
    <property type="nucleotide sequence ID" value="NZ_JAEMUH010000014.1"/>
</dbReference>
<keyword evidence="2" id="KW-1185">Reference proteome</keyword>
<accession>A0ABS0ZDW1</accession>
<protein>
    <recommendedName>
        <fullName evidence="3">Gas vesicle protein</fullName>
    </recommendedName>
</protein>
<gene>
    <name evidence="1" type="ORF">JHD44_14355</name>
</gene>
<proteinExistence type="predicted"/>
<dbReference type="Proteomes" id="UP000598488">
    <property type="component" value="Unassembled WGS sequence"/>
</dbReference>
<evidence type="ECO:0000313" key="1">
    <source>
        <dbReference type="EMBL" id="MBJ7551867.1"/>
    </source>
</evidence>
<name>A0ABS0ZDW1_9GAMM</name>
<dbReference type="InterPro" id="IPR049644">
    <property type="entry name" value="GvpU-like"/>
</dbReference>
<dbReference type="NCBIfam" id="NF041667">
    <property type="entry name" value="GvpU"/>
    <property type="match status" value="1"/>
</dbReference>
<dbReference type="EMBL" id="JAEMUH010000014">
    <property type="protein sequence ID" value="MBJ7551867.1"/>
    <property type="molecule type" value="Genomic_DNA"/>
</dbReference>
<sequence>MSEQKVAAAEVVNMDGKDWFLQDLIEIVNSGKLAFDITLTVGGFLISGTLIGGQEYFEGFGEEFSFGLHGEAAEKVKKAFAKNGQIYVSNTTTSHSMPPNYIHLKNAHFFHTSGSPIPENRGVWWRGRVSEVSGFSLGALVSEN</sequence>
<organism evidence="1 2">
    <name type="scientific">Marinomonas ostreistagni</name>
    <dbReference type="NCBI Taxonomy" id="359209"/>
    <lineage>
        <taxon>Bacteria</taxon>
        <taxon>Pseudomonadati</taxon>
        <taxon>Pseudomonadota</taxon>
        <taxon>Gammaproteobacteria</taxon>
        <taxon>Oceanospirillales</taxon>
        <taxon>Oceanospirillaceae</taxon>
        <taxon>Marinomonas</taxon>
    </lineage>
</organism>
<comment type="caution">
    <text evidence="1">The sequence shown here is derived from an EMBL/GenBank/DDBJ whole genome shotgun (WGS) entry which is preliminary data.</text>
</comment>
<reference evidence="1 2" key="1">
    <citation type="submission" date="2020-12" db="EMBL/GenBank/DDBJ databases">
        <title>Comparative genome analysis of fungal antagonists Marinomonas ostreistagni 398 and M. spartinae 468.</title>
        <authorList>
            <person name="Fields J.L."/>
            <person name="Mavrodi O.V."/>
            <person name="Biber P.D."/>
            <person name="Indest K.J."/>
            <person name="Mavrodi D.V."/>
        </authorList>
    </citation>
    <scope>NUCLEOTIDE SEQUENCE [LARGE SCALE GENOMIC DNA]</scope>
    <source>
        <strain evidence="1 2">USM7</strain>
    </source>
</reference>